<dbReference type="InterPro" id="IPR006084">
    <property type="entry name" value="XPG/Rad2"/>
</dbReference>
<feature type="domain" description="XPG-I" evidence="2">
    <location>
        <begin position="132"/>
        <end position="206"/>
    </location>
</feature>
<evidence type="ECO:0000313" key="5">
    <source>
        <dbReference type="Proteomes" id="UP000182444"/>
    </source>
</evidence>
<dbReference type="VEuPathDB" id="FungiDB:YALI0_E22671g"/>
<feature type="compositionally biased region" description="Low complexity" evidence="1">
    <location>
        <begin position="644"/>
        <end position="655"/>
    </location>
</feature>
<dbReference type="SUPFAM" id="SSF88723">
    <property type="entry name" value="PIN domain-like"/>
    <property type="match status" value="1"/>
</dbReference>
<dbReference type="PANTHER" id="PTHR11081">
    <property type="entry name" value="FLAP ENDONUCLEASE FAMILY MEMBER"/>
    <property type="match status" value="1"/>
</dbReference>
<dbReference type="GO" id="GO:0017108">
    <property type="term" value="F:5'-flap endonuclease activity"/>
    <property type="evidence" value="ECO:0007669"/>
    <property type="project" value="TreeGrafter"/>
</dbReference>
<evidence type="ECO:0000313" key="3">
    <source>
        <dbReference type="EMBL" id="AOW05804.1"/>
    </source>
</evidence>
<dbReference type="SMART" id="SM00484">
    <property type="entry name" value="XPGI"/>
    <property type="match status" value="1"/>
</dbReference>
<dbReference type="Proteomes" id="UP000182444">
    <property type="component" value="Chromosome 1E"/>
</dbReference>
<organism evidence="3 5">
    <name type="scientific">Yarrowia lipolytica</name>
    <name type="common">Candida lipolytica</name>
    <dbReference type="NCBI Taxonomy" id="4952"/>
    <lineage>
        <taxon>Eukaryota</taxon>
        <taxon>Fungi</taxon>
        <taxon>Dikarya</taxon>
        <taxon>Ascomycota</taxon>
        <taxon>Saccharomycotina</taxon>
        <taxon>Dipodascomycetes</taxon>
        <taxon>Dipodascales</taxon>
        <taxon>Dipodascales incertae sedis</taxon>
        <taxon>Yarrowia</taxon>
    </lineage>
</organism>
<proteinExistence type="predicted"/>
<evidence type="ECO:0000313" key="4">
    <source>
        <dbReference type="EMBL" id="RDW25522.1"/>
    </source>
</evidence>
<dbReference type="Pfam" id="PF00867">
    <property type="entry name" value="XPG_I"/>
    <property type="match status" value="1"/>
</dbReference>
<sequence length="745" mass="83021">MGVGDFWQEIEDCRGAYETPESGGISLEGFGKKFYEKHGREPILAVDLYLTFFQNREAIGGNKTAPVVMNMAESQKIQKASFFNICSNFLEAGIKIVLVCDGKDKPAVKRLKKRPNYTKEQAEITAFREIAASLRIPVVDAAGEGEAQCAHMQRHGPADFAYTEDSDVIIFGARKIVRKLKKTKEKAKGKNPSEDKDSDKEKDKNATKSKQNVDGRFAIYEMPDDHKWASPSKLLCYAILRGGDYSTGGKFIADAYAGAIAQGGDWAERLYEISKLDPNSNVVFERPKKEKQLRLWAKDLQAEIVQPPVPIMSKDGSKLLKKTIVPRSDLFKNMDRNIGNNAVVVAPELANIESYATPKIVKRYNFTTVPEFTLDHKFFRDYGKELGWITKEGDDTLWFKRMARPQMVRYLKDNNHSKYFRFVNQRDKSCDKDVYLIEYCPYYIVQYPNHKCSHCGEDACRRIKSSVSASILMQSQYDYKQVYVDHLTKPRAKKPRANKKHAKSSSSSSCASITSFFTVTKPLETASPHKHNETTMPQAISDSDDIIIADEPFAPVIVSSPEEIMITDEKPASYDGKFGYGDDFDWDLAMGKTSTSSKPATKQSALPGLTRSAAALSRKPANKVAKKKSAGASPTKASKARKQSTLSFLSSKTSTVEGVGNAPDNLGATIVLSDTEESTEEDVPTTVNLDSSPVKIQRATRIGTRDSDNQFSQNLQTFTSSNDGYSQPLQSFAFPPEPELIELSD</sequence>
<feature type="compositionally biased region" description="Polar residues" evidence="1">
    <location>
        <begin position="709"/>
        <end position="730"/>
    </location>
</feature>
<dbReference type="AlphaFoldDB" id="A0A1D8NJJ6"/>
<feature type="region of interest" description="Disordered" evidence="1">
    <location>
        <begin position="700"/>
        <end position="745"/>
    </location>
</feature>
<feature type="compositionally biased region" description="Basic residues" evidence="1">
    <location>
        <begin position="620"/>
        <end position="629"/>
    </location>
</feature>
<protein>
    <recommendedName>
        <fullName evidence="2">XPG-I domain-containing protein</fullName>
    </recommendedName>
</protein>
<evidence type="ECO:0000256" key="1">
    <source>
        <dbReference type="SAM" id="MobiDB-lite"/>
    </source>
</evidence>
<evidence type="ECO:0000259" key="2">
    <source>
        <dbReference type="SMART" id="SM00484"/>
    </source>
</evidence>
<dbReference type="Gene3D" id="3.40.50.1010">
    <property type="entry name" value="5'-nuclease"/>
    <property type="match status" value="1"/>
</dbReference>
<dbReference type="GO" id="GO:0006974">
    <property type="term" value="P:DNA damage response"/>
    <property type="evidence" value="ECO:0007669"/>
    <property type="project" value="UniProtKB-ARBA"/>
</dbReference>
<accession>A0A1D8NJJ6</accession>
<dbReference type="KEGG" id="yli:2912995"/>
<dbReference type="EMBL" id="KZ857337">
    <property type="protein sequence ID" value="RDW25522.1"/>
    <property type="molecule type" value="Genomic_DNA"/>
</dbReference>
<dbReference type="EMBL" id="CP017557">
    <property type="protein sequence ID" value="AOW05804.1"/>
    <property type="molecule type" value="Genomic_DNA"/>
</dbReference>
<reference evidence="4 6" key="2">
    <citation type="submission" date="2018-07" db="EMBL/GenBank/DDBJ databases">
        <title>Draft Genome Assemblies for Five Robust Yarrowia lipolytica Strains Exhibiting High Lipid Production and Pentose Sugar Utilization and Sugar Alcohol Secretion from Undetoxified Lignocellulosic Biomass Hydrolysates.</title>
        <authorList>
            <consortium name="DOE Joint Genome Institute"/>
            <person name="Walker C."/>
            <person name="Ryu S."/>
            <person name="Na H."/>
            <person name="Zane M."/>
            <person name="LaButti K."/>
            <person name="Lipzen A."/>
            <person name="Haridas S."/>
            <person name="Barry K."/>
            <person name="Grigoriev I.V."/>
            <person name="Quarterman J."/>
            <person name="Slininger P."/>
            <person name="Dien B."/>
            <person name="Trinh C.T."/>
        </authorList>
    </citation>
    <scope>NUCLEOTIDE SEQUENCE [LARGE SCALE GENOMIC DNA]</scope>
    <source>
        <strain evidence="4 6">YB392</strain>
    </source>
</reference>
<dbReference type="PRINTS" id="PR00853">
    <property type="entry name" value="XPGRADSUPER"/>
</dbReference>
<feature type="region of interest" description="Disordered" evidence="1">
    <location>
        <begin position="593"/>
        <end position="661"/>
    </location>
</feature>
<feature type="compositionally biased region" description="Polar residues" evidence="1">
    <location>
        <begin position="593"/>
        <end position="604"/>
    </location>
</feature>
<feature type="compositionally biased region" description="Basic and acidic residues" evidence="1">
    <location>
        <begin position="186"/>
        <end position="206"/>
    </location>
</feature>
<reference evidence="3 5" key="1">
    <citation type="journal article" date="2016" name="PLoS ONE">
        <title>Sequence Assembly of Yarrowia lipolytica Strain W29/CLIB89 Shows Transposable Element Diversity.</title>
        <authorList>
            <person name="Magnan C."/>
            <person name="Yu J."/>
            <person name="Chang I."/>
            <person name="Jahn E."/>
            <person name="Kanomata Y."/>
            <person name="Wu J."/>
            <person name="Zeller M."/>
            <person name="Oakes M."/>
            <person name="Baldi P."/>
            <person name="Sandmeyer S."/>
        </authorList>
    </citation>
    <scope>NUCLEOTIDE SEQUENCE [LARGE SCALE GENOMIC DNA]</scope>
    <source>
        <strain evidence="3">CLIB89</strain>
        <strain evidence="5">CLIB89(W29)</strain>
    </source>
</reference>
<dbReference type="VEuPathDB" id="FungiDB:YALI1_E26860g"/>
<dbReference type="Proteomes" id="UP000256601">
    <property type="component" value="Unassembled WGS sequence"/>
</dbReference>
<gene>
    <name evidence="4" type="ORF">B0I71DRAFT_39668</name>
    <name evidence="3" type="ORF">YALI1_E26860g</name>
</gene>
<evidence type="ECO:0000313" key="6">
    <source>
        <dbReference type="Proteomes" id="UP000256601"/>
    </source>
</evidence>
<dbReference type="InterPro" id="IPR006086">
    <property type="entry name" value="XPG-I_dom"/>
</dbReference>
<dbReference type="PANTHER" id="PTHR11081:SF70">
    <property type="entry name" value="FLAP ENDONUCLEASE GEN HOMOLOG 1"/>
    <property type="match status" value="1"/>
</dbReference>
<name>A0A1D8NJJ6_YARLL</name>
<feature type="region of interest" description="Disordered" evidence="1">
    <location>
        <begin position="182"/>
        <end position="209"/>
    </location>
</feature>
<dbReference type="CDD" id="cd09870">
    <property type="entry name" value="PIN_YEN1"/>
    <property type="match status" value="1"/>
</dbReference>
<dbReference type="InterPro" id="IPR029060">
    <property type="entry name" value="PIN-like_dom_sf"/>
</dbReference>